<reference evidence="4" key="2">
    <citation type="submission" date="2023-02" db="EMBL/GenBank/DDBJ databases">
        <authorList>
            <person name="Swenson N.G."/>
            <person name="Wegrzyn J.L."/>
            <person name="Mcevoy S.L."/>
        </authorList>
    </citation>
    <scope>NUCLEOTIDE SEQUENCE</scope>
    <source>
        <strain evidence="4">91603</strain>
        <tissue evidence="4">Leaf</tissue>
    </source>
</reference>
<dbReference type="AlphaFoldDB" id="A0AAD5IFQ0"/>
<dbReference type="PANTHER" id="PTHR11926">
    <property type="entry name" value="GLUCOSYL/GLUCURONOSYL TRANSFERASES"/>
    <property type="match status" value="1"/>
</dbReference>
<evidence type="ECO:0000256" key="1">
    <source>
        <dbReference type="ARBA" id="ARBA00009995"/>
    </source>
</evidence>
<evidence type="ECO:0000256" key="3">
    <source>
        <dbReference type="ARBA" id="ARBA00022679"/>
    </source>
</evidence>
<evidence type="ECO:0000256" key="2">
    <source>
        <dbReference type="ARBA" id="ARBA00022676"/>
    </source>
</evidence>
<comment type="similarity">
    <text evidence="1">Belongs to the UDP-glycosyltransferase family.</text>
</comment>
<protein>
    <recommendedName>
        <fullName evidence="6">Glycosyltransferase</fullName>
    </recommendedName>
</protein>
<sequence length="440" mass="49284">MGNPHVLAIPYPAQGHVLGLMEISQCLAKQHGIKITFVNTESVHKMVVNSNSDVLNNNSSNIRLVSIQDMNGIEDIYLSMPGKVKELIQQINASHTHDNITCVLADSLLSWAMEIAIDNQIKPASFVSFSATSSVLISTVPKLIQDGIISYDGTPRKEQMVEVSPSMPAMNTSHFVWARNRGFWEEQKLFFEYALRNNTSVELADFVICNSSYELEPETFNTNPKIHPIAPLVGSNRSGNFLPEDLSCLKWLDGQPPNSVIYVAFGGHTTFDQTQFEQFALGLQLSNRPFLWVIRPDVADKLNIGGFQNRVGSRGLIISWAPQQKVLKHPSIAYFFTHCGWNSVLEAITNGVPLLCWPFSDDHFLIEHYICNVWKVGLGFNREDGEIITKEDVISKSEELLSDGKYKANTLDLKEKLLKSIKKGGSCYNNFMAFVVWLKA</sequence>
<dbReference type="FunFam" id="3.40.50.2000:FF:000060">
    <property type="entry name" value="Glycosyltransferase"/>
    <property type="match status" value="1"/>
</dbReference>
<dbReference type="InterPro" id="IPR002213">
    <property type="entry name" value="UDP_glucos_trans"/>
</dbReference>
<evidence type="ECO:0008006" key="6">
    <source>
        <dbReference type="Google" id="ProtNLM"/>
    </source>
</evidence>
<gene>
    <name evidence="4" type="ORF">LWI28_017381</name>
</gene>
<evidence type="ECO:0000313" key="5">
    <source>
        <dbReference type="Proteomes" id="UP001064489"/>
    </source>
</evidence>
<name>A0AAD5IFQ0_ACENE</name>
<dbReference type="GO" id="GO:0080043">
    <property type="term" value="F:quercetin 3-O-glucosyltransferase activity"/>
    <property type="evidence" value="ECO:0007669"/>
    <property type="project" value="TreeGrafter"/>
</dbReference>
<dbReference type="SUPFAM" id="SSF53756">
    <property type="entry name" value="UDP-Glycosyltransferase/glycogen phosphorylase"/>
    <property type="match status" value="1"/>
</dbReference>
<dbReference type="Gene3D" id="3.40.50.2000">
    <property type="entry name" value="Glycogen Phosphorylase B"/>
    <property type="match status" value="2"/>
</dbReference>
<reference evidence="4" key="1">
    <citation type="journal article" date="2022" name="Plant J.">
        <title>Strategies of tolerance reflected in two North American maple genomes.</title>
        <authorList>
            <person name="McEvoy S.L."/>
            <person name="Sezen U.U."/>
            <person name="Trouern-Trend A."/>
            <person name="McMahon S.M."/>
            <person name="Schaberg P.G."/>
            <person name="Yang J."/>
            <person name="Wegrzyn J.L."/>
            <person name="Swenson N.G."/>
        </authorList>
    </citation>
    <scope>NUCLEOTIDE SEQUENCE</scope>
    <source>
        <strain evidence="4">91603</strain>
    </source>
</reference>
<dbReference type="PANTHER" id="PTHR11926:SF1412">
    <property type="entry name" value="UDP-GLYCOSYLTRANSFERASE 83A1-LIKE"/>
    <property type="match status" value="1"/>
</dbReference>
<keyword evidence="3" id="KW-0808">Transferase</keyword>
<dbReference type="EMBL" id="JAJSOW010000106">
    <property type="protein sequence ID" value="KAI9161432.1"/>
    <property type="molecule type" value="Genomic_DNA"/>
</dbReference>
<dbReference type="CDD" id="cd03784">
    <property type="entry name" value="GT1_Gtf-like"/>
    <property type="match status" value="1"/>
</dbReference>
<organism evidence="4 5">
    <name type="scientific">Acer negundo</name>
    <name type="common">Box elder</name>
    <dbReference type="NCBI Taxonomy" id="4023"/>
    <lineage>
        <taxon>Eukaryota</taxon>
        <taxon>Viridiplantae</taxon>
        <taxon>Streptophyta</taxon>
        <taxon>Embryophyta</taxon>
        <taxon>Tracheophyta</taxon>
        <taxon>Spermatophyta</taxon>
        <taxon>Magnoliopsida</taxon>
        <taxon>eudicotyledons</taxon>
        <taxon>Gunneridae</taxon>
        <taxon>Pentapetalae</taxon>
        <taxon>rosids</taxon>
        <taxon>malvids</taxon>
        <taxon>Sapindales</taxon>
        <taxon>Sapindaceae</taxon>
        <taxon>Hippocastanoideae</taxon>
        <taxon>Acereae</taxon>
        <taxon>Acer</taxon>
    </lineage>
</organism>
<proteinExistence type="inferred from homology"/>
<dbReference type="Proteomes" id="UP001064489">
    <property type="component" value="Chromosome 2"/>
</dbReference>
<keyword evidence="2" id="KW-0328">Glycosyltransferase</keyword>
<dbReference type="GO" id="GO:0080044">
    <property type="term" value="F:quercetin 7-O-glucosyltransferase activity"/>
    <property type="evidence" value="ECO:0007669"/>
    <property type="project" value="TreeGrafter"/>
</dbReference>
<evidence type="ECO:0000313" key="4">
    <source>
        <dbReference type="EMBL" id="KAI9161432.1"/>
    </source>
</evidence>
<accession>A0AAD5IFQ0</accession>
<comment type="caution">
    <text evidence="4">The sequence shown here is derived from an EMBL/GenBank/DDBJ whole genome shotgun (WGS) entry which is preliminary data.</text>
</comment>
<dbReference type="Pfam" id="PF00201">
    <property type="entry name" value="UDPGT"/>
    <property type="match status" value="1"/>
</dbReference>
<keyword evidence="5" id="KW-1185">Reference proteome</keyword>
<dbReference type="FunFam" id="3.40.50.2000:FF:000108">
    <property type="entry name" value="UDP-glycosyltransferase 83A1"/>
    <property type="match status" value="1"/>
</dbReference>